<reference evidence="2 3" key="1">
    <citation type="journal article" date="2019" name="Sci. Rep.">
        <title>A high-quality genome of Eragrostis curvula grass provides insights into Poaceae evolution and supports new strategies to enhance forage quality.</title>
        <authorList>
            <person name="Carballo J."/>
            <person name="Santos B.A.C.M."/>
            <person name="Zappacosta D."/>
            <person name="Garbus I."/>
            <person name="Selva J.P."/>
            <person name="Gallo C.A."/>
            <person name="Diaz A."/>
            <person name="Albertini E."/>
            <person name="Caccamo M."/>
            <person name="Echenique V."/>
        </authorList>
    </citation>
    <scope>NUCLEOTIDE SEQUENCE [LARGE SCALE GENOMIC DNA]</scope>
    <source>
        <strain evidence="3">cv. Victoria</strain>
        <tissue evidence="2">Leaf</tissue>
    </source>
</reference>
<evidence type="ECO:0000313" key="2">
    <source>
        <dbReference type="EMBL" id="TVU01439.1"/>
    </source>
</evidence>
<protein>
    <submittedName>
        <fullName evidence="2">Uncharacterized protein</fullName>
    </submittedName>
</protein>
<feature type="compositionally biased region" description="Basic and acidic residues" evidence="1">
    <location>
        <begin position="60"/>
        <end position="73"/>
    </location>
</feature>
<dbReference type="Gramene" id="TVU01439">
    <property type="protein sequence ID" value="TVU01439"/>
    <property type="gene ID" value="EJB05_53115"/>
</dbReference>
<comment type="caution">
    <text evidence="2">The sequence shown here is derived from an EMBL/GenBank/DDBJ whole genome shotgun (WGS) entry which is preliminary data.</text>
</comment>
<evidence type="ECO:0000256" key="1">
    <source>
        <dbReference type="SAM" id="MobiDB-lite"/>
    </source>
</evidence>
<keyword evidence="3" id="KW-1185">Reference proteome</keyword>
<name>A0A5J9SR70_9POAL</name>
<accession>A0A5J9SR70</accession>
<dbReference type="AlphaFoldDB" id="A0A5J9SR70"/>
<proteinExistence type="predicted"/>
<dbReference type="Proteomes" id="UP000324897">
    <property type="component" value="Unassembled WGS sequence"/>
</dbReference>
<gene>
    <name evidence="2" type="ORF">EJB05_53115</name>
</gene>
<evidence type="ECO:0000313" key="3">
    <source>
        <dbReference type="Proteomes" id="UP000324897"/>
    </source>
</evidence>
<organism evidence="2 3">
    <name type="scientific">Eragrostis curvula</name>
    <name type="common">weeping love grass</name>
    <dbReference type="NCBI Taxonomy" id="38414"/>
    <lineage>
        <taxon>Eukaryota</taxon>
        <taxon>Viridiplantae</taxon>
        <taxon>Streptophyta</taxon>
        <taxon>Embryophyta</taxon>
        <taxon>Tracheophyta</taxon>
        <taxon>Spermatophyta</taxon>
        <taxon>Magnoliopsida</taxon>
        <taxon>Liliopsida</taxon>
        <taxon>Poales</taxon>
        <taxon>Poaceae</taxon>
        <taxon>PACMAD clade</taxon>
        <taxon>Chloridoideae</taxon>
        <taxon>Eragrostideae</taxon>
        <taxon>Eragrostidinae</taxon>
        <taxon>Eragrostis</taxon>
    </lineage>
</organism>
<dbReference type="EMBL" id="RWGY01000446">
    <property type="protein sequence ID" value="TVU01439.1"/>
    <property type="molecule type" value="Genomic_DNA"/>
</dbReference>
<sequence>MTARRRSAAAATRGGSRPARWTSMWPFAVERATCCCALDRVRSVRWKTTDAQQSKAPMKQHREREEEGHAYLC</sequence>
<feature type="region of interest" description="Disordered" evidence="1">
    <location>
        <begin position="47"/>
        <end position="73"/>
    </location>
</feature>
<feature type="non-terminal residue" evidence="2">
    <location>
        <position position="1"/>
    </location>
</feature>